<name>A0A0V8A160_9CYAN</name>
<evidence type="ECO:0000256" key="1">
    <source>
        <dbReference type="SAM" id="MobiDB-lite"/>
    </source>
</evidence>
<proteinExistence type="predicted"/>
<evidence type="ECO:0000256" key="2">
    <source>
        <dbReference type="SAM" id="SignalP"/>
    </source>
</evidence>
<dbReference type="PROSITE" id="PS51257">
    <property type="entry name" value="PROKAR_LIPOPROTEIN"/>
    <property type="match status" value="1"/>
</dbReference>
<keyword evidence="5" id="KW-1185">Reference proteome</keyword>
<gene>
    <name evidence="3" type="ORF">BC008_21700</name>
    <name evidence="4" type="ORF">BC008_45650</name>
</gene>
<evidence type="ECO:0000313" key="4">
    <source>
        <dbReference type="EMBL" id="KST70471.1"/>
    </source>
</evidence>
<dbReference type="EMBL" id="LMTZ01000001">
    <property type="protein sequence ID" value="KST70471.1"/>
    <property type="molecule type" value="Genomic_DNA"/>
</dbReference>
<evidence type="ECO:0000313" key="5">
    <source>
        <dbReference type="Proteomes" id="UP000053372"/>
    </source>
</evidence>
<comment type="caution">
    <text evidence="4">The sequence shown here is derived from an EMBL/GenBank/DDBJ whole genome shotgun (WGS) entry which is preliminary data.</text>
</comment>
<sequence length="142" mass="15569">MKYPWFNLLRKTILVTALCTLIFSAASCTNTQTNPPPRESASTPTPTETPNSSRNQELPSDVQSAVLSDAAKRSSKTVATLRITETQKQSWGNSCLGLAQPGEVCAQVIVPGWKVVVSDGQREWVYRTDESGKQVKLEDLQT</sequence>
<feature type="signal peptide" evidence="2">
    <location>
        <begin position="1"/>
        <end position="28"/>
    </location>
</feature>
<feature type="chain" id="PRO_5007439186" description="Lipoprotein" evidence="2">
    <location>
        <begin position="29"/>
        <end position="142"/>
    </location>
</feature>
<dbReference type="Proteomes" id="UP000053372">
    <property type="component" value="Unassembled WGS sequence"/>
</dbReference>
<evidence type="ECO:0008006" key="6">
    <source>
        <dbReference type="Google" id="ProtNLM"/>
    </source>
</evidence>
<organism evidence="4 5">
    <name type="scientific">Mastigocoleus testarum BC008</name>
    <dbReference type="NCBI Taxonomy" id="371196"/>
    <lineage>
        <taxon>Bacteria</taxon>
        <taxon>Bacillati</taxon>
        <taxon>Cyanobacteriota</taxon>
        <taxon>Cyanophyceae</taxon>
        <taxon>Nostocales</taxon>
        <taxon>Hapalosiphonaceae</taxon>
        <taxon>Mastigocoleus</taxon>
    </lineage>
</organism>
<dbReference type="AlphaFoldDB" id="A0A0V8A160"/>
<reference evidence="4 5" key="1">
    <citation type="journal article" date="2015" name="Genome Announc.">
        <title>Draft Genome of the Euendolithic (true boring) Cyanobacterium Mastigocoleus testarum strain BC008.</title>
        <authorList>
            <person name="Guida B.S."/>
            <person name="Garcia-Pichel F."/>
        </authorList>
    </citation>
    <scope>NUCLEOTIDE SEQUENCE [LARGE SCALE GENOMIC DNA]</scope>
    <source>
        <strain evidence="4 5">BC008</strain>
    </source>
</reference>
<protein>
    <recommendedName>
        <fullName evidence="6">Lipoprotein</fullName>
    </recommendedName>
</protein>
<feature type="region of interest" description="Disordered" evidence="1">
    <location>
        <begin position="30"/>
        <end position="61"/>
    </location>
</feature>
<dbReference type="EMBL" id="LMTZ01000108">
    <property type="protein sequence ID" value="KST65407.1"/>
    <property type="molecule type" value="Genomic_DNA"/>
</dbReference>
<evidence type="ECO:0000313" key="3">
    <source>
        <dbReference type="EMBL" id="KST65407.1"/>
    </source>
</evidence>
<feature type="compositionally biased region" description="Low complexity" evidence="1">
    <location>
        <begin position="39"/>
        <end position="55"/>
    </location>
</feature>
<keyword evidence="2" id="KW-0732">Signal</keyword>
<accession>A0A0V8A160</accession>